<comment type="similarity">
    <text evidence="1 6">Belongs to the acylphosphatase family.</text>
</comment>
<evidence type="ECO:0000313" key="8">
    <source>
        <dbReference type="EMBL" id="KAF1303488.1"/>
    </source>
</evidence>
<evidence type="ECO:0000256" key="3">
    <source>
        <dbReference type="ARBA" id="ARBA00015991"/>
    </source>
</evidence>
<dbReference type="Proteomes" id="UP000782705">
    <property type="component" value="Unassembled WGS sequence"/>
</dbReference>
<comment type="caution">
    <text evidence="8">The sequence shown here is derived from an EMBL/GenBank/DDBJ whole genome shotgun (WGS) entry which is preliminary data.</text>
</comment>
<dbReference type="SUPFAM" id="SSF54975">
    <property type="entry name" value="Acylphosphatase/BLUF domain-like"/>
    <property type="match status" value="1"/>
</dbReference>
<accession>A0ABQ6YYY8</accession>
<dbReference type="PANTHER" id="PTHR47268:SF4">
    <property type="entry name" value="ACYLPHOSPHATASE"/>
    <property type="match status" value="1"/>
</dbReference>
<evidence type="ECO:0000256" key="5">
    <source>
        <dbReference type="PROSITE-ProRule" id="PRU00520"/>
    </source>
</evidence>
<feature type="active site" evidence="5">
    <location>
        <position position="36"/>
    </location>
</feature>
<name>A0ABQ6YYY8_9ENTE</name>
<dbReference type="InterPro" id="IPR017968">
    <property type="entry name" value="Acylphosphatase_CS"/>
</dbReference>
<proteinExistence type="inferred from homology"/>
<feature type="domain" description="Acylphosphatase-like" evidence="7">
    <location>
        <begin position="3"/>
        <end position="90"/>
    </location>
</feature>
<sequence length="90" mass="9999">MRKVKMNVRGRVQGVGFRFTTKMLADELGIYGSAKNEDDGSVTIEAMGDDTPMETFIQRVKDSPSPVGRVTSCEIEENAPIVERTKFITD</sequence>
<reference evidence="8 9" key="1">
    <citation type="submission" date="2016-06" db="EMBL/GenBank/DDBJ databases">
        <title>Four novel species of enterococci isolated from chicken manure.</title>
        <authorList>
            <person name="Van Tyne D."/>
        </authorList>
    </citation>
    <scope>NUCLEOTIDE SEQUENCE [LARGE SCALE GENOMIC DNA]</scope>
    <source>
        <strain evidence="8 9">CU12B</strain>
    </source>
</reference>
<dbReference type="Pfam" id="PF00708">
    <property type="entry name" value="Acylphosphatase"/>
    <property type="match status" value="1"/>
</dbReference>
<dbReference type="EC" id="3.6.1.7" evidence="2 5"/>
<evidence type="ECO:0000256" key="1">
    <source>
        <dbReference type="ARBA" id="ARBA00005614"/>
    </source>
</evidence>
<dbReference type="PANTHER" id="PTHR47268">
    <property type="entry name" value="ACYLPHOSPHATASE"/>
    <property type="match status" value="1"/>
</dbReference>
<dbReference type="PROSITE" id="PS51160">
    <property type="entry name" value="ACYLPHOSPHATASE_3"/>
    <property type="match status" value="1"/>
</dbReference>
<dbReference type="InterPro" id="IPR001792">
    <property type="entry name" value="Acylphosphatase-like_dom"/>
</dbReference>
<evidence type="ECO:0000259" key="7">
    <source>
        <dbReference type="PROSITE" id="PS51160"/>
    </source>
</evidence>
<dbReference type="InterPro" id="IPR036046">
    <property type="entry name" value="Acylphosphatase-like_dom_sf"/>
</dbReference>
<protein>
    <recommendedName>
        <fullName evidence="3 5">acylphosphatase</fullName>
        <ecNumber evidence="2 5">3.6.1.7</ecNumber>
    </recommendedName>
</protein>
<feature type="active site" evidence="5">
    <location>
        <position position="18"/>
    </location>
</feature>
<keyword evidence="5" id="KW-0378">Hydrolase</keyword>
<comment type="catalytic activity">
    <reaction evidence="4 5">
        <text>an acyl phosphate + H2O = a carboxylate + phosphate + H(+)</text>
        <dbReference type="Rhea" id="RHEA:14965"/>
        <dbReference type="ChEBI" id="CHEBI:15377"/>
        <dbReference type="ChEBI" id="CHEBI:15378"/>
        <dbReference type="ChEBI" id="CHEBI:29067"/>
        <dbReference type="ChEBI" id="CHEBI:43474"/>
        <dbReference type="ChEBI" id="CHEBI:59918"/>
        <dbReference type="EC" id="3.6.1.7"/>
    </reaction>
</comment>
<dbReference type="EMBL" id="MAEL01000040">
    <property type="protein sequence ID" value="KAF1303488.1"/>
    <property type="molecule type" value="Genomic_DNA"/>
</dbReference>
<evidence type="ECO:0000256" key="2">
    <source>
        <dbReference type="ARBA" id="ARBA00012150"/>
    </source>
</evidence>
<dbReference type="PROSITE" id="PS00150">
    <property type="entry name" value="ACYLPHOSPHATASE_1"/>
    <property type="match status" value="1"/>
</dbReference>
<dbReference type="Gene3D" id="3.30.70.100">
    <property type="match status" value="1"/>
</dbReference>
<evidence type="ECO:0000256" key="4">
    <source>
        <dbReference type="ARBA" id="ARBA00047645"/>
    </source>
</evidence>
<evidence type="ECO:0000313" key="9">
    <source>
        <dbReference type="Proteomes" id="UP000782705"/>
    </source>
</evidence>
<dbReference type="InterPro" id="IPR020456">
    <property type="entry name" value="Acylphosphatase"/>
</dbReference>
<dbReference type="RefSeq" id="WP_161902216.1">
    <property type="nucleotide sequence ID" value="NZ_MAEL01000040.1"/>
</dbReference>
<evidence type="ECO:0000256" key="6">
    <source>
        <dbReference type="RuleBase" id="RU004168"/>
    </source>
</evidence>
<gene>
    <name evidence="8" type="ORF">BAU17_12320</name>
</gene>
<keyword evidence="9" id="KW-1185">Reference proteome</keyword>
<organism evidence="8 9">
    <name type="scientific">Candidatus Enterococcus willemsii</name>
    <dbReference type="NCBI Taxonomy" id="1857215"/>
    <lineage>
        <taxon>Bacteria</taxon>
        <taxon>Bacillati</taxon>
        <taxon>Bacillota</taxon>
        <taxon>Bacilli</taxon>
        <taxon>Lactobacillales</taxon>
        <taxon>Enterococcaceae</taxon>
        <taxon>Enterococcus</taxon>
    </lineage>
</organism>